<proteinExistence type="predicted"/>
<accession>A0A1K1R101</accession>
<dbReference type="AlphaFoldDB" id="A0A1K1R101"/>
<dbReference type="OrthoDB" id="1271386at2"/>
<evidence type="ECO:0000313" key="2">
    <source>
        <dbReference type="Proteomes" id="UP000183257"/>
    </source>
</evidence>
<gene>
    <name evidence="1" type="ORF">SAMN05660313_03166</name>
</gene>
<dbReference type="Proteomes" id="UP000183257">
    <property type="component" value="Unassembled WGS sequence"/>
</dbReference>
<organism evidence="1 2">
    <name type="scientific">Cellulophaga fucicola</name>
    <dbReference type="NCBI Taxonomy" id="76595"/>
    <lineage>
        <taxon>Bacteria</taxon>
        <taxon>Pseudomonadati</taxon>
        <taxon>Bacteroidota</taxon>
        <taxon>Flavobacteriia</taxon>
        <taxon>Flavobacteriales</taxon>
        <taxon>Flavobacteriaceae</taxon>
        <taxon>Cellulophaga</taxon>
    </lineage>
</organism>
<keyword evidence="2" id="KW-1185">Reference proteome</keyword>
<name>A0A1K1R101_9FLAO</name>
<evidence type="ECO:0000313" key="1">
    <source>
        <dbReference type="EMBL" id="SFW65701.1"/>
    </source>
</evidence>
<reference evidence="2" key="1">
    <citation type="submission" date="2016-11" db="EMBL/GenBank/DDBJ databases">
        <authorList>
            <person name="Varghese N."/>
            <person name="Submissions S."/>
        </authorList>
    </citation>
    <scope>NUCLEOTIDE SEQUENCE [LARGE SCALE GENOMIC DNA]</scope>
    <source>
        <strain evidence="2">DSM 24786</strain>
    </source>
</reference>
<evidence type="ECO:0008006" key="3">
    <source>
        <dbReference type="Google" id="ProtNLM"/>
    </source>
</evidence>
<protein>
    <recommendedName>
        <fullName evidence="3">Lipoprotein</fullName>
    </recommendedName>
</protein>
<dbReference type="PROSITE" id="PS51257">
    <property type="entry name" value="PROKAR_LIPOPROTEIN"/>
    <property type="match status" value="1"/>
</dbReference>
<dbReference type="EMBL" id="FPIY01000006">
    <property type="protein sequence ID" value="SFW65701.1"/>
    <property type="molecule type" value="Genomic_DNA"/>
</dbReference>
<dbReference type="STRING" id="76595.SAMN05660313_03166"/>
<dbReference type="RefSeq" id="WP_072304784.1">
    <property type="nucleotide sequence ID" value="NZ_FPIY01000006.1"/>
</dbReference>
<sequence>MIKTTYTFLIFILIVSLTVACKQKATEQKTKENIKKNEVANIPTFLLYGELVPEGYVEEKDSSITKKSGFTIKRVADCEITDQLVDSVKTINLKNELIMNSKYGDNWKQEFEKETNLRLQIPDIN</sequence>